<dbReference type="GO" id="GO:0140096">
    <property type="term" value="F:catalytic activity, acting on a protein"/>
    <property type="evidence" value="ECO:0007669"/>
    <property type="project" value="UniProtKB-ARBA"/>
</dbReference>
<dbReference type="HAMAP" id="MF_00125">
    <property type="entry name" value="HisZ"/>
    <property type="match status" value="1"/>
</dbReference>
<organism evidence="12 13">
    <name type="scientific">Candidatus Enterococcus avicola</name>
    <dbReference type="NCBI Taxonomy" id="2838561"/>
    <lineage>
        <taxon>Bacteria</taxon>
        <taxon>Bacillati</taxon>
        <taxon>Bacillota</taxon>
        <taxon>Bacilli</taxon>
        <taxon>Lactobacillales</taxon>
        <taxon>Enterococcaceae</taxon>
        <taxon>Enterococcus</taxon>
    </lineage>
</organism>
<comment type="caution">
    <text evidence="12">The sequence shown here is derived from an EMBL/GenBank/DDBJ whole genome shotgun (WGS) entry which is preliminary data.</text>
</comment>
<name>A0A9D2F8Q9_9ENTE</name>
<dbReference type="Pfam" id="PF13393">
    <property type="entry name" value="tRNA-synt_His"/>
    <property type="match status" value="1"/>
</dbReference>
<comment type="subunit">
    <text evidence="9">Heteromultimer composed of HisG and HisZ subunits.</text>
</comment>
<dbReference type="EMBL" id="DXBN01000206">
    <property type="protein sequence ID" value="HIZ54038.1"/>
    <property type="molecule type" value="Genomic_DNA"/>
</dbReference>
<dbReference type="NCBIfam" id="TIGR00443">
    <property type="entry name" value="hisZ_biosyn_reg"/>
    <property type="match status" value="1"/>
</dbReference>
<evidence type="ECO:0000256" key="6">
    <source>
        <dbReference type="ARBA" id="ARBA00022605"/>
    </source>
</evidence>
<dbReference type="Proteomes" id="UP000824063">
    <property type="component" value="Unassembled WGS sequence"/>
</dbReference>
<accession>A0A9D2F8Q9</accession>
<feature type="binding site" evidence="10">
    <location>
        <begin position="268"/>
        <end position="269"/>
    </location>
    <ligand>
        <name>L-histidine</name>
        <dbReference type="ChEBI" id="CHEBI:57595"/>
    </ligand>
</feature>
<keyword evidence="5 9" id="KW-0963">Cytoplasm</keyword>
<comment type="pathway">
    <text evidence="2 9">Amino-acid biosynthesis; L-histidine biosynthesis; L-histidine from 5-phospho-alpha-D-ribose 1-diphosphate: step 1/9.</text>
</comment>
<dbReference type="GO" id="GO:0005737">
    <property type="term" value="C:cytoplasm"/>
    <property type="evidence" value="ECO:0007669"/>
    <property type="project" value="UniProtKB-SubCell"/>
</dbReference>
<evidence type="ECO:0000259" key="11">
    <source>
        <dbReference type="Pfam" id="PF13393"/>
    </source>
</evidence>
<evidence type="ECO:0000256" key="10">
    <source>
        <dbReference type="PIRSR" id="PIRSR001549-1"/>
    </source>
</evidence>
<feature type="domain" description="Class II Histidinyl-tRNA synthetase (HisRS)-like catalytic core" evidence="11">
    <location>
        <begin position="10"/>
        <end position="314"/>
    </location>
</feature>
<evidence type="ECO:0000256" key="1">
    <source>
        <dbReference type="ARBA" id="ARBA00004496"/>
    </source>
</evidence>
<feature type="binding site" evidence="10">
    <location>
        <position position="106"/>
    </location>
    <ligand>
        <name>L-histidine</name>
        <dbReference type="ChEBI" id="CHEBI:57595"/>
    </ligand>
</feature>
<evidence type="ECO:0000256" key="5">
    <source>
        <dbReference type="ARBA" id="ARBA00022490"/>
    </source>
</evidence>
<gene>
    <name evidence="9 12" type="primary">hisZ</name>
    <name evidence="12" type="ORF">IAA20_08860</name>
</gene>
<feature type="binding site" evidence="10">
    <location>
        <begin position="78"/>
        <end position="80"/>
    </location>
    <ligand>
        <name>L-histidine</name>
        <dbReference type="ChEBI" id="CHEBI:57595"/>
    </ligand>
</feature>
<reference evidence="12" key="2">
    <citation type="submission" date="2021-04" db="EMBL/GenBank/DDBJ databases">
        <authorList>
            <person name="Gilroy R."/>
        </authorList>
    </citation>
    <scope>NUCLEOTIDE SEQUENCE</scope>
    <source>
        <strain evidence="12">CHK172-16539</strain>
    </source>
</reference>
<dbReference type="InterPro" id="IPR045864">
    <property type="entry name" value="aa-tRNA-synth_II/BPL/LPL"/>
</dbReference>
<keyword evidence="7 9" id="KW-0368">Histidine biosynthesis</keyword>
<keyword evidence="12" id="KW-0808">Transferase</keyword>
<evidence type="ECO:0000313" key="12">
    <source>
        <dbReference type="EMBL" id="HIZ54038.1"/>
    </source>
</evidence>
<reference evidence="12" key="1">
    <citation type="journal article" date="2021" name="PeerJ">
        <title>Extensive microbial diversity within the chicken gut microbiome revealed by metagenomics and culture.</title>
        <authorList>
            <person name="Gilroy R."/>
            <person name="Ravi A."/>
            <person name="Getino M."/>
            <person name="Pursley I."/>
            <person name="Horton D.L."/>
            <person name="Alikhan N.F."/>
            <person name="Baker D."/>
            <person name="Gharbi K."/>
            <person name="Hall N."/>
            <person name="Watson M."/>
            <person name="Adriaenssens E.M."/>
            <person name="Foster-Nyarko E."/>
            <person name="Jarju S."/>
            <person name="Secka A."/>
            <person name="Antonio M."/>
            <person name="Oren A."/>
            <person name="Chaudhuri R.R."/>
            <person name="La Ragione R."/>
            <person name="Hildebrand F."/>
            <person name="Pallen M.J."/>
        </authorList>
    </citation>
    <scope>NUCLEOTIDE SEQUENCE</scope>
    <source>
        <strain evidence="12">CHK172-16539</strain>
    </source>
</reference>
<feature type="binding site" evidence="10">
    <location>
        <position position="120"/>
    </location>
    <ligand>
        <name>L-histidine</name>
        <dbReference type="ChEBI" id="CHEBI:57595"/>
    </ligand>
</feature>
<evidence type="ECO:0000256" key="7">
    <source>
        <dbReference type="ARBA" id="ARBA00023102"/>
    </source>
</evidence>
<dbReference type="GO" id="GO:0016757">
    <property type="term" value="F:glycosyltransferase activity"/>
    <property type="evidence" value="ECO:0007669"/>
    <property type="project" value="UniProtKB-KW"/>
</dbReference>
<dbReference type="PIRSF" id="PIRSF001549">
    <property type="entry name" value="His-tRNA_synth"/>
    <property type="match status" value="1"/>
</dbReference>
<evidence type="ECO:0000256" key="8">
    <source>
        <dbReference type="ARBA" id="ARBA00025246"/>
    </source>
</evidence>
<dbReference type="PANTHER" id="PTHR43707:SF6">
    <property type="entry name" value="ATP PHOSPHORIBOSYLTRANSFERASE REGULATORY SUBUNIT"/>
    <property type="match status" value="1"/>
</dbReference>
<dbReference type="GO" id="GO:0000105">
    <property type="term" value="P:L-histidine biosynthetic process"/>
    <property type="evidence" value="ECO:0007669"/>
    <property type="project" value="UniProtKB-UniRule"/>
</dbReference>
<comment type="subcellular location">
    <subcellularLocation>
        <location evidence="1 9">Cytoplasm</location>
    </subcellularLocation>
</comment>
<comment type="similarity">
    <text evidence="3 9">Belongs to the class-II aminoacyl-tRNA synthetase family. HisZ subfamily.</text>
</comment>
<proteinExistence type="inferred from homology"/>
<dbReference type="AlphaFoldDB" id="A0A9D2F8Q9"/>
<dbReference type="GO" id="GO:0004821">
    <property type="term" value="F:histidine-tRNA ligase activity"/>
    <property type="evidence" value="ECO:0007669"/>
    <property type="project" value="TreeGrafter"/>
</dbReference>
<evidence type="ECO:0000256" key="3">
    <source>
        <dbReference type="ARBA" id="ARBA00005539"/>
    </source>
</evidence>
<dbReference type="GO" id="GO:0006427">
    <property type="term" value="P:histidyl-tRNA aminoacylation"/>
    <property type="evidence" value="ECO:0007669"/>
    <property type="project" value="TreeGrafter"/>
</dbReference>
<keyword evidence="6 9" id="KW-0028">Amino-acid biosynthesis</keyword>
<feature type="binding site" evidence="10">
    <location>
        <position position="124"/>
    </location>
    <ligand>
        <name>L-histidine</name>
        <dbReference type="ChEBI" id="CHEBI:57595"/>
    </ligand>
</feature>
<dbReference type="PANTHER" id="PTHR43707">
    <property type="entry name" value="HISTIDYL-TRNA SYNTHETASE"/>
    <property type="match status" value="1"/>
</dbReference>
<dbReference type="CDD" id="cd00773">
    <property type="entry name" value="HisRS-like_core"/>
    <property type="match status" value="1"/>
</dbReference>
<evidence type="ECO:0000256" key="9">
    <source>
        <dbReference type="HAMAP-Rule" id="MF_00125"/>
    </source>
</evidence>
<evidence type="ECO:0000313" key="13">
    <source>
        <dbReference type="Proteomes" id="UP000824063"/>
    </source>
</evidence>
<dbReference type="SUPFAM" id="SSF55681">
    <property type="entry name" value="Class II aaRS and biotin synthetases"/>
    <property type="match status" value="1"/>
</dbReference>
<keyword evidence="12" id="KW-0328">Glycosyltransferase</keyword>
<dbReference type="InterPro" id="IPR004517">
    <property type="entry name" value="HisZ"/>
</dbReference>
<comment type="function">
    <text evidence="8 9">Required for the first step of histidine biosynthesis. May allow the feedback regulation of ATP phosphoribosyltransferase activity by histidine.</text>
</comment>
<evidence type="ECO:0000256" key="2">
    <source>
        <dbReference type="ARBA" id="ARBA00004667"/>
    </source>
</evidence>
<dbReference type="Gene3D" id="3.30.930.10">
    <property type="entry name" value="Bira Bifunctional Protein, Domain 2"/>
    <property type="match status" value="1"/>
</dbReference>
<sequence>MQWNRSLPNGTKDKLFKEASHSHQLESLVNQHFALRGYHRIETPLIEFEEVFSAMDQKATSRYRFFDEQGQIVVLRPDMTLPIGRVMSTTGIIPPVQLFYSGKVFRVNKDHSGEYNEQLQAGMELIGYPSLKAEAECLINAVTVSQKSGLSDFQIELGHASIYQTIVEALQLSAQEKTRFKWLLQSKNMPAMALFLEKYEAHPLYNFVLTLPRLFGDAGIFEEVISLTNHPEILKAIDEMKDLIQRVQQVYPRQDLTVDIGLVPEMKYYTGITFKGYADRSSDAFFSGGRYDNLLTEFSVDTIEAVGLVFYLDRMYSIFNRQENSDALEISTLIYFENDCLHQAEQLISNQAHSRLSLQETLEETIEYAKQWGIPRILIVSNEGIEEVCLASKEDENGEGKNCVNQRTD</sequence>
<comment type="miscellaneous">
    <text evidence="9">This function is generally fulfilled by the C-terminal part of HisG, which is missing in some bacteria such as this one.</text>
</comment>
<evidence type="ECO:0000256" key="4">
    <source>
        <dbReference type="ARBA" id="ARBA00020397"/>
    </source>
</evidence>
<dbReference type="InterPro" id="IPR004516">
    <property type="entry name" value="HisRS/HisZ"/>
</dbReference>
<protein>
    <recommendedName>
        <fullName evidence="4 9">ATP phosphoribosyltransferase regulatory subunit</fullName>
    </recommendedName>
</protein>
<dbReference type="InterPro" id="IPR041715">
    <property type="entry name" value="HisRS-like_core"/>
</dbReference>